<dbReference type="OrthoDB" id="2435678at2759"/>
<evidence type="ECO:0000259" key="1">
    <source>
        <dbReference type="Pfam" id="PF00078"/>
    </source>
</evidence>
<protein>
    <recommendedName>
        <fullName evidence="1">Reverse transcriptase domain-containing protein</fullName>
    </recommendedName>
</protein>
<evidence type="ECO:0000313" key="2">
    <source>
        <dbReference type="EMBL" id="CEP15869.1"/>
    </source>
</evidence>
<dbReference type="InterPro" id="IPR000477">
    <property type="entry name" value="RT_dom"/>
</dbReference>
<dbReference type="EMBL" id="LN732700">
    <property type="protein sequence ID" value="CEP15869.1"/>
    <property type="molecule type" value="Genomic_DNA"/>
</dbReference>
<evidence type="ECO:0000313" key="3">
    <source>
        <dbReference type="Proteomes" id="UP000054107"/>
    </source>
</evidence>
<sequence>MKDLPPLMLSIIHEEDVFGYEFLNTLGSLPDLSKELDKKCHSLKPDKLSMFPECEKESHEIVTEDHSPIRIRPYRITPEESHHLKAELGKYCRLGTIRPSRSQWASSIILAKKADSSYRLIVNYKKLNLITKKDAYPLPGIVDILNSLGNAIIFSSLDMRKAFFQKPVRDNDVSGASGTSGFEKSCFCTKFASFEMLRMGQELALHQHQIDSQDIARLPMKLIDTQLTETSRSYDNCFAAGDSSDEIVINNGEDDNLISDAETSKVAEDYGSRENYGAAMNFVAKFKEERAKKLFLQPVIHIGTAQTISIPRHRWSN</sequence>
<dbReference type="Gene3D" id="3.10.10.10">
    <property type="entry name" value="HIV Type 1 Reverse Transcriptase, subunit A, domain 1"/>
    <property type="match status" value="1"/>
</dbReference>
<dbReference type="PANTHER" id="PTHR24559:SF444">
    <property type="entry name" value="REVERSE TRANSCRIPTASE DOMAIN-CONTAINING PROTEIN"/>
    <property type="match status" value="1"/>
</dbReference>
<dbReference type="InterPro" id="IPR043502">
    <property type="entry name" value="DNA/RNA_pol_sf"/>
</dbReference>
<dbReference type="CDD" id="cd01647">
    <property type="entry name" value="RT_LTR"/>
    <property type="match status" value="1"/>
</dbReference>
<dbReference type="PANTHER" id="PTHR24559">
    <property type="entry name" value="TRANSPOSON TY3-I GAG-POL POLYPROTEIN"/>
    <property type="match status" value="1"/>
</dbReference>
<dbReference type="Gene3D" id="3.30.70.270">
    <property type="match status" value="1"/>
</dbReference>
<dbReference type="InterPro" id="IPR053134">
    <property type="entry name" value="RNA-dir_DNA_polymerase"/>
</dbReference>
<dbReference type="AlphaFoldDB" id="A0A0B7NK38"/>
<dbReference type="SUPFAM" id="SSF56672">
    <property type="entry name" value="DNA/RNA polymerases"/>
    <property type="match status" value="1"/>
</dbReference>
<dbReference type="Pfam" id="PF00078">
    <property type="entry name" value="RVT_1"/>
    <property type="match status" value="1"/>
</dbReference>
<keyword evidence="3" id="KW-1185">Reference proteome</keyword>
<dbReference type="InterPro" id="IPR043128">
    <property type="entry name" value="Rev_trsase/Diguanyl_cyclase"/>
</dbReference>
<organism evidence="2 3">
    <name type="scientific">Parasitella parasitica</name>
    <dbReference type="NCBI Taxonomy" id="35722"/>
    <lineage>
        <taxon>Eukaryota</taxon>
        <taxon>Fungi</taxon>
        <taxon>Fungi incertae sedis</taxon>
        <taxon>Mucoromycota</taxon>
        <taxon>Mucoromycotina</taxon>
        <taxon>Mucoromycetes</taxon>
        <taxon>Mucorales</taxon>
        <taxon>Mucorineae</taxon>
        <taxon>Mucoraceae</taxon>
        <taxon>Parasitella</taxon>
    </lineage>
</organism>
<dbReference type="Proteomes" id="UP000054107">
    <property type="component" value="Unassembled WGS sequence"/>
</dbReference>
<feature type="domain" description="Reverse transcriptase" evidence="1">
    <location>
        <begin position="112"/>
        <end position="169"/>
    </location>
</feature>
<dbReference type="STRING" id="35722.A0A0B7NK38"/>
<accession>A0A0B7NK38</accession>
<proteinExistence type="predicted"/>
<name>A0A0B7NK38_9FUNG</name>
<gene>
    <name evidence="2" type="primary">PARPA_10113.1 scaffold 39588</name>
</gene>
<reference evidence="2 3" key="1">
    <citation type="submission" date="2014-09" db="EMBL/GenBank/DDBJ databases">
        <authorList>
            <person name="Ellenberger Sabrina"/>
        </authorList>
    </citation>
    <scope>NUCLEOTIDE SEQUENCE [LARGE SCALE GENOMIC DNA]</scope>
    <source>
        <strain evidence="2 3">CBS 412.66</strain>
    </source>
</reference>